<dbReference type="InterPro" id="IPR051135">
    <property type="entry name" value="Gal/GlcNAc/GalNAc_ST"/>
</dbReference>
<comment type="caution">
    <text evidence="1">The sequence shown here is derived from an EMBL/GenBank/DDBJ whole genome shotgun (WGS) entry which is preliminary data.</text>
</comment>
<dbReference type="FunFam" id="3.40.50.300:FF:001931">
    <property type="entry name" value="Blast:Carbohydrate sulfotransferase 4"/>
    <property type="match status" value="1"/>
</dbReference>
<name>A0A9D4QD79_RHISA</name>
<dbReference type="Gene3D" id="3.40.50.300">
    <property type="entry name" value="P-loop containing nucleotide triphosphate hydrolases"/>
    <property type="match status" value="1"/>
</dbReference>
<evidence type="ECO:0000313" key="2">
    <source>
        <dbReference type="Proteomes" id="UP000821837"/>
    </source>
</evidence>
<reference evidence="1" key="2">
    <citation type="submission" date="2021-09" db="EMBL/GenBank/DDBJ databases">
        <authorList>
            <person name="Jia N."/>
            <person name="Wang J."/>
            <person name="Shi W."/>
            <person name="Du L."/>
            <person name="Sun Y."/>
            <person name="Zhan W."/>
            <person name="Jiang J."/>
            <person name="Wang Q."/>
            <person name="Zhang B."/>
            <person name="Ji P."/>
            <person name="Sakyi L.B."/>
            <person name="Cui X."/>
            <person name="Yuan T."/>
            <person name="Jiang B."/>
            <person name="Yang W."/>
            <person name="Lam T.T.-Y."/>
            <person name="Chang Q."/>
            <person name="Ding S."/>
            <person name="Wang X."/>
            <person name="Zhu J."/>
            <person name="Ruan X."/>
            <person name="Zhao L."/>
            <person name="Wei J."/>
            <person name="Que T."/>
            <person name="Du C."/>
            <person name="Cheng J."/>
            <person name="Dai P."/>
            <person name="Han X."/>
            <person name="Huang E."/>
            <person name="Gao Y."/>
            <person name="Liu J."/>
            <person name="Shao H."/>
            <person name="Ye R."/>
            <person name="Li L."/>
            <person name="Wei W."/>
            <person name="Wang X."/>
            <person name="Wang C."/>
            <person name="Huo Q."/>
            <person name="Li W."/>
            <person name="Guo W."/>
            <person name="Chen H."/>
            <person name="Chen S."/>
            <person name="Zhou L."/>
            <person name="Zhou L."/>
            <person name="Ni X."/>
            <person name="Tian J."/>
            <person name="Zhou Y."/>
            <person name="Sheng Y."/>
            <person name="Liu T."/>
            <person name="Pan Y."/>
            <person name="Xia L."/>
            <person name="Li J."/>
            <person name="Zhao F."/>
            <person name="Cao W."/>
        </authorList>
    </citation>
    <scope>NUCLEOTIDE SEQUENCE</scope>
    <source>
        <strain evidence="1">Rsan-2018</strain>
        <tissue evidence="1">Larvae</tissue>
    </source>
</reference>
<dbReference type="AlphaFoldDB" id="A0A9D4QD79"/>
<dbReference type="EMBL" id="JABSTV010001246">
    <property type="protein sequence ID" value="KAH7975498.1"/>
    <property type="molecule type" value="Genomic_DNA"/>
</dbReference>
<dbReference type="GO" id="GO:0006790">
    <property type="term" value="P:sulfur compound metabolic process"/>
    <property type="evidence" value="ECO:0007669"/>
    <property type="project" value="TreeGrafter"/>
</dbReference>
<keyword evidence="2" id="KW-1185">Reference proteome</keyword>
<dbReference type="Pfam" id="PF13469">
    <property type="entry name" value="Sulfotransfer_3"/>
    <property type="match status" value="1"/>
</dbReference>
<dbReference type="GO" id="GO:0001517">
    <property type="term" value="F:N-acetylglucosamine 6-O-sulfotransferase activity"/>
    <property type="evidence" value="ECO:0007669"/>
    <property type="project" value="TreeGrafter"/>
</dbReference>
<dbReference type="PANTHER" id="PTHR10704">
    <property type="entry name" value="CARBOHYDRATE SULFOTRANSFERASE"/>
    <property type="match status" value="1"/>
</dbReference>
<dbReference type="VEuPathDB" id="VectorBase:RSAN_039174"/>
<dbReference type="GO" id="GO:0006044">
    <property type="term" value="P:N-acetylglucosamine metabolic process"/>
    <property type="evidence" value="ECO:0007669"/>
    <property type="project" value="TreeGrafter"/>
</dbReference>
<organism evidence="1 2">
    <name type="scientific">Rhipicephalus sanguineus</name>
    <name type="common">Brown dog tick</name>
    <name type="synonym">Ixodes sanguineus</name>
    <dbReference type="NCBI Taxonomy" id="34632"/>
    <lineage>
        <taxon>Eukaryota</taxon>
        <taxon>Metazoa</taxon>
        <taxon>Ecdysozoa</taxon>
        <taxon>Arthropoda</taxon>
        <taxon>Chelicerata</taxon>
        <taxon>Arachnida</taxon>
        <taxon>Acari</taxon>
        <taxon>Parasitiformes</taxon>
        <taxon>Ixodida</taxon>
        <taxon>Ixodoidea</taxon>
        <taxon>Ixodidae</taxon>
        <taxon>Rhipicephalinae</taxon>
        <taxon>Rhipicephalus</taxon>
        <taxon>Rhipicephalus</taxon>
    </lineage>
</organism>
<accession>A0A9D4QD79</accession>
<evidence type="ECO:0000313" key="1">
    <source>
        <dbReference type="EMBL" id="KAH7975498.1"/>
    </source>
</evidence>
<protein>
    <submittedName>
        <fullName evidence="1">Uncharacterized protein</fullName>
    </submittedName>
</protein>
<dbReference type="SUPFAM" id="SSF52540">
    <property type="entry name" value="P-loop containing nucleoside triphosphate hydrolases"/>
    <property type="match status" value="1"/>
</dbReference>
<gene>
    <name evidence="1" type="ORF">HPB52_002247</name>
</gene>
<proteinExistence type="predicted"/>
<dbReference type="Proteomes" id="UP000821837">
    <property type="component" value="Chromosome 10"/>
</dbReference>
<dbReference type="PANTHER" id="PTHR10704:SF44">
    <property type="entry name" value="LD35051P-RELATED"/>
    <property type="match status" value="1"/>
</dbReference>
<sequence>MSRYTVVPKDKVRRVIIVTYFRAGSSFVGELLSSTPNTFYYFEPLKMFSGNARVSGKAVTNASALVNHLFRCDFLRAPHYLRWAYKDDDFFRRNRFLWTLCKGQRPVCFDADVVTQVCSRASVHVMKVTRLHMSHVRDWLRSNPDIAGSVKIVHLVRDPRGILASRRRLHWCNESKSCVHQDTLCSELRADLDTFEELRRAFPNSTYRVRYEDVSLDPKRESLKLFGALGLNYTTSVSGFLDTHTKPRKASALNPYSTWRNSSAVTFQWRTKLSYKDIVDIQESCVDVLLRLRVSTGSNGSDTWILSVSDADGIPQSASSSNRPGFYIVRFLFSSSQLE</sequence>
<dbReference type="InterPro" id="IPR027417">
    <property type="entry name" value="P-loop_NTPase"/>
</dbReference>
<reference evidence="1" key="1">
    <citation type="journal article" date="2020" name="Cell">
        <title>Large-Scale Comparative Analyses of Tick Genomes Elucidate Their Genetic Diversity and Vector Capacities.</title>
        <authorList>
            <consortium name="Tick Genome and Microbiome Consortium (TIGMIC)"/>
            <person name="Jia N."/>
            <person name="Wang J."/>
            <person name="Shi W."/>
            <person name="Du L."/>
            <person name="Sun Y."/>
            <person name="Zhan W."/>
            <person name="Jiang J.F."/>
            <person name="Wang Q."/>
            <person name="Zhang B."/>
            <person name="Ji P."/>
            <person name="Bell-Sakyi L."/>
            <person name="Cui X.M."/>
            <person name="Yuan T.T."/>
            <person name="Jiang B.G."/>
            <person name="Yang W.F."/>
            <person name="Lam T.T."/>
            <person name="Chang Q.C."/>
            <person name="Ding S.J."/>
            <person name="Wang X.J."/>
            <person name="Zhu J.G."/>
            <person name="Ruan X.D."/>
            <person name="Zhao L."/>
            <person name="Wei J.T."/>
            <person name="Ye R.Z."/>
            <person name="Que T.C."/>
            <person name="Du C.H."/>
            <person name="Zhou Y.H."/>
            <person name="Cheng J.X."/>
            <person name="Dai P.F."/>
            <person name="Guo W.B."/>
            <person name="Han X.H."/>
            <person name="Huang E.J."/>
            <person name="Li L.F."/>
            <person name="Wei W."/>
            <person name="Gao Y.C."/>
            <person name="Liu J.Z."/>
            <person name="Shao H.Z."/>
            <person name="Wang X."/>
            <person name="Wang C.C."/>
            <person name="Yang T.C."/>
            <person name="Huo Q.B."/>
            <person name="Li W."/>
            <person name="Chen H.Y."/>
            <person name="Chen S.E."/>
            <person name="Zhou L.G."/>
            <person name="Ni X.B."/>
            <person name="Tian J.H."/>
            <person name="Sheng Y."/>
            <person name="Liu T."/>
            <person name="Pan Y.S."/>
            <person name="Xia L.Y."/>
            <person name="Li J."/>
            <person name="Zhao F."/>
            <person name="Cao W.C."/>
        </authorList>
    </citation>
    <scope>NUCLEOTIDE SEQUENCE</scope>
    <source>
        <strain evidence="1">Rsan-2018</strain>
    </source>
</reference>